<dbReference type="AlphaFoldDB" id="A0A6G1L036"/>
<keyword evidence="2" id="KW-1185">Reference proteome</keyword>
<name>A0A6G1L036_9PEZI</name>
<dbReference type="EMBL" id="ML995874">
    <property type="protein sequence ID" value="KAF2766281.1"/>
    <property type="molecule type" value="Genomic_DNA"/>
</dbReference>
<accession>A0A6G1L036</accession>
<protein>
    <submittedName>
        <fullName evidence="1">Uncharacterized protein</fullName>
    </submittedName>
</protein>
<reference evidence="1" key="1">
    <citation type="journal article" date="2020" name="Stud. Mycol.">
        <title>101 Dothideomycetes genomes: a test case for predicting lifestyles and emergence of pathogens.</title>
        <authorList>
            <person name="Haridas S."/>
            <person name="Albert R."/>
            <person name="Binder M."/>
            <person name="Bloem J."/>
            <person name="Labutti K."/>
            <person name="Salamov A."/>
            <person name="Andreopoulos B."/>
            <person name="Baker S."/>
            <person name="Barry K."/>
            <person name="Bills G."/>
            <person name="Bluhm B."/>
            <person name="Cannon C."/>
            <person name="Castanera R."/>
            <person name="Culley D."/>
            <person name="Daum C."/>
            <person name="Ezra D."/>
            <person name="Gonzalez J."/>
            <person name="Henrissat B."/>
            <person name="Kuo A."/>
            <person name="Liang C."/>
            <person name="Lipzen A."/>
            <person name="Lutzoni F."/>
            <person name="Magnuson J."/>
            <person name="Mondo S."/>
            <person name="Nolan M."/>
            <person name="Ohm R."/>
            <person name="Pangilinan J."/>
            <person name="Park H.-J."/>
            <person name="Ramirez L."/>
            <person name="Alfaro M."/>
            <person name="Sun H."/>
            <person name="Tritt A."/>
            <person name="Yoshinaga Y."/>
            <person name="Zwiers L.-H."/>
            <person name="Turgeon B."/>
            <person name="Goodwin S."/>
            <person name="Spatafora J."/>
            <person name="Crous P."/>
            <person name="Grigoriev I."/>
        </authorList>
    </citation>
    <scope>NUCLEOTIDE SEQUENCE</scope>
    <source>
        <strain evidence="1">CBS 116005</strain>
    </source>
</reference>
<organism evidence="1 2">
    <name type="scientific">Teratosphaeria nubilosa</name>
    <dbReference type="NCBI Taxonomy" id="161662"/>
    <lineage>
        <taxon>Eukaryota</taxon>
        <taxon>Fungi</taxon>
        <taxon>Dikarya</taxon>
        <taxon>Ascomycota</taxon>
        <taxon>Pezizomycotina</taxon>
        <taxon>Dothideomycetes</taxon>
        <taxon>Dothideomycetidae</taxon>
        <taxon>Mycosphaerellales</taxon>
        <taxon>Teratosphaeriaceae</taxon>
        <taxon>Teratosphaeria</taxon>
    </lineage>
</organism>
<dbReference type="Proteomes" id="UP000799436">
    <property type="component" value="Unassembled WGS sequence"/>
</dbReference>
<proteinExistence type="predicted"/>
<sequence length="194" mass="21749">MGVVGLRTAQTLWSDMSPMCYRRLALDEMACRAREEWRRVAEDVHMQVAGLALTGAQAGKGPLHPPLTFDWCSTPLPLWRREVMVCEEPDLIASRPRLLVTYPSSGDDGHGIWTERLPRRDARSYSSYSPGVTCLDGTTYAETSPAYAPCATRDDRPERAAQRESSLSFNVGWNRNATRGLHQIFLSPHVKRSS</sequence>
<evidence type="ECO:0000313" key="1">
    <source>
        <dbReference type="EMBL" id="KAF2766281.1"/>
    </source>
</evidence>
<gene>
    <name evidence="1" type="ORF">EJ03DRAFT_182365</name>
</gene>
<evidence type="ECO:0000313" key="2">
    <source>
        <dbReference type="Proteomes" id="UP000799436"/>
    </source>
</evidence>